<evidence type="ECO:0000313" key="3">
    <source>
        <dbReference type="EnsemblMetazoa" id="XP_030847496"/>
    </source>
</evidence>
<dbReference type="Gene3D" id="3.40.525.10">
    <property type="entry name" value="CRAL-TRIO lipid binding domain"/>
    <property type="match status" value="1"/>
</dbReference>
<feature type="domain" description="GOLD" evidence="2">
    <location>
        <begin position="277"/>
        <end position="376"/>
    </location>
</feature>
<dbReference type="GeneID" id="578707"/>
<dbReference type="OMA" id="CLAKQTQ"/>
<dbReference type="Pfam" id="PF00650">
    <property type="entry name" value="CRAL_TRIO"/>
    <property type="match status" value="1"/>
</dbReference>
<dbReference type="GO" id="GO:0005737">
    <property type="term" value="C:cytoplasm"/>
    <property type="evidence" value="ECO:0000318"/>
    <property type="project" value="GO_Central"/>
</dbReference>
<protein>
    <submittedName>
        <fullName evidence="3">Uncharacterized protein</fullName>
    </submittedName>
</protein>
<dbReference type="RefSeq" id="XP_030847496.1">
    <property type="nucleotide sequence ID" value="XM_030991636.1"/>
</dbReference>
<dbReference type="PROSITE" id="PS50866">
    <property type="entry name" value="GOLD"/>
    <property type="match status" value="1"/>
</dbReference>
<dbReference type="OrthoDB" id="1434354at2759"/>
<dbReference type="AlphaFoldDB" id="A0A7M7T1S6"/>
<dbReference type="InterPro" id="IPR036273">
    <property type="entry name" value="CRAL/TRIO_N_dom_sf"/>
</dbReference>
<reference evidence="4" key="1">
    <citation type="submission" date="2015-02" db="EMBL/GenBank/DDBJ databases">
        <title>Genome sequencing for Strongylocentrotus purpuratus.</title>
        <authorList>
            <person name="Murali S."/>
            <person name="Liu Y."/>
            <person name="Vee V."/>
            <person name="English A."/>
            <person name="Wang M."/>
            <person name="Skinner E."/>
            <person name="Han Y."/>
            <person name="Muzny D.M."/>
            <person name="Worley K.C."/>
            <person name="Gibbs R.A."/>
        </authorList>
    </citation>
    <scope>NUCLEOTIDE SEQUENCE</scope>
</reference>
<dbReference type="Gene3D" id="2.60.120.680">
    <property type="entry name" value="GOLD domain"/>
    <property type="match status" value="1"/>
</dbReference>
<dbReference type="PANTHER" id="PTHR23324:SF83">
    <property type="entry name" value="SEC14-LIKE PROTEIN 2"/>
    <property type="match status" value="1"/>
</dbReference>
<dbReference type="PANTHER" id="PTHR23324">
    <property type="entry name" value="SEC14 RELATED PROTEIN"/>
    <property type="match status" value="1"/>
</dbReference>
<evidence type="ECO:0000259" key="2">
    <source>
        <dbReference type="PROSITE" id="PS50866"/>
    </source>
</evidence>
<sequence>MSGQPGQLTDKQKEKLSKFKDNLKDVLLPKHDDVILLKFLKARRFDLKKSEDMFRKDLKWREENKVDTMMDWFKVPEVFKKYWAGGVSGLDKEGHAVYFADFGNLDPKGLMYSAKVSDILKTNLYYMEELMKQQKDMSTEKYGHSIEGVVAVIDLEKLSIHHLWKPGMDVLQKVSVIMEQHYPEAIYRLYVVQAPKIFPIAFSLIKPFLREDTRKKIQVLGNNWKEVLTKQIDLDQLPAHWGGTKTDPDGDTKCETLIKPGGKVPELFYLKDRKPPHTHTDREVSRGGNLEFEYVVTKPDSVFRYEFRTESSEIKFGFDRVDTKGKKTAILKLEKYNSHMVPENGEIMITEPGTYAAKFDNESWTKPKKLSYWLELLEPSDVDPDFQEMGEEFSKIDLND</sequence>
<dbReference type="SMART" id="SM00516">
    <property type="entry name" value="SEC14"/>
    <property type="match status" value="1"/>
</dbReference>
<dbReference type="EnsemblMetazoa" id="XM_030991636">
    <property type="protein sequence ID" value="XP_030847496"/>
    <property type="gene ID" value="LOC578707"/>
</dbReference>
<dbReference type="InterPro" id="IPR009038">
    <property type="entry name" value="GOLD_dom"/>
</dbReference>
<dbReference type="InterPro" id="IPR036865">
    <property type="entry name" value="CRAL-TRIO_dom_sf"/>
</dbReference>
<dbReference type="InterPro" id="IPR051064">
    <property type="entry name" value="SEC14/CRAL-TRIO_domain"/>
</dbReference>
<dbReference type="CDD" id="cd00170">
    <property type="entry name" value="SEC14"/>
    <property type="match status" value="1"/>
</dbReference>
<dbReference type="SUPFAM" id="SSF52087">
    <property type="entry name" value="CRAL/TRIO domain"/>
    <property type="match status" value="1"/>
</dbReference>
<accession>A0A7M7T1S6</accession>
<dbReference type="InterPro" id="IPR011074">
    <property type="entry name" value="CRAL/TRIO_N_dom"/>
</dbReference>
<dbReference type="Proteomes" id="UP000007110">
    <property type="component" value="Unassembled WGS sequence"/>
</dbReference>
<name>A0A7M7T1S6_STRPU</name>
<dbReference type="Pfam" id="PF03765">
    <property type="entry name" value="CRAL_TRIO_N"/>
    <property type="match status" value="1"/>
</dbReference>
<dbReference type="InParanoid" id="A0A7M7T1S6"/>
<dbReference type="SMART" id="SM01100">
    <property type="entry name" value="CRAL_TRIO_N"/>
    <property type="match status" value="1"/>
</dbReference>
<keyword evidence="4" id="KW-1185">Reference proteome</keyword>
<dbReference type="InterPro" id="IPR001251">
    <property type="entry name" value="CRAL-TRIO_dom"/>
</dbReference>
<dbReference type="PRINTS" id="PR00180">
    <property type="entry name" value="CRETINALDHBP"/>
</dbReference>
<reference evidence="3" key="2">
    <citation type="submission" date="2021-01" db="UniProtKB">
        <authorList>
            <consortium name="EnsemblMetazoa"/>
        </authorList>
    </citation>
    <scope>IDENTIFICATION</scope>
</reference>
<dbReference type="SUPFAM" id="SSF101576">
    <property type="entry name" value="Supernatant protein factor (SPF), C-terminal domain"/>
    <property type="match status" value="1"/>
</dbReference>
<proteinExistence type="predicted"/>
<feature type="domain" description="CRAL-TRIO" evidence="1">
    <location>
        <begin position="75"/>
        <end position="249"/>
    </location>
</feature>
<evidence type="ECO:0000259" key="1">
    <source>
        <dbReference type="PROSITE" id="PS50191"/>
    </source>
</evidence>
<dbReference type="SUPFAM" id="SSF46938">
    <property type="entry name" value="CRAL/TRIO N-terminal domain"/>
    <property type="match status" value="1"/>
</dbReference>
<organism evidence="3 4">
    <name type="scientific">Strongylocentrotus purpuratus</name>
    <name type="common">Purple sea urchin</name>
    <dbReference type="NCBI Taxonomy" id="7668"/>
    <lineage>
        <taxon>Eukaryota</taxon>
        <taxon>Metazoa</taxon>
        <taxon>Echinodermata</taxon>
        <taxon>Eleutherozoa</taxon>
        <taxon>Echinozoa</taxon>
        <taxon>Echinoidea</taxon>
        <taxon>Euechinoidea</taxon>
        <taxon>Echinacea</taxon>
        <taxon>Camarodonta</taxon>
        <taxon>Echinidea</taxon>
        <taxon>Strongylocentrotidae</taxon>
        <taxon>Strongylocentrotus</taxon>
    </lineage>
</organism>
<dbReference type="InterPro" id="IPR036598">
    <property type="entry name" value="GOLD_dom_sf"/>
</dbReference>
<evidence type="ECO:0000313" key="4">
    <source>
        <dbReference type="Proteomes" id="UP000007110"/>
    </source>
</evidence>
<dbReference type="PROSITE" id="PS50191">
    <property type="entry name" value="CRAL_TRIO"/>
    <property type="match status" value="1"/>
</dbReference>
<dbReference type="KEGG" id="spu:578707"/>